<dbReference type="InterPro" id="IPR009465">
    <property type="entry name" value="Spondin_N"/>
</dbReference>
<reference evidence="15" key="1">
    <citation type="journal article" date="2023" name="IScience">
        <title>Live-bearing cockroach genome reveals convergent evolutionary mechanisms linked to viviparity in insects and beyond.</title>
        <authorList>
            <person name="Fouks B."/>
            <person name="Harrison M.C."/>
            <person name="Mikhailova A.A."/>
            <person name="Marchal E."/>
            <person name="English S."/>
            <person name="Carruthers M."/>
            <person name="Jennings E.C."/>
            <person name="Chiamaka E.L."/>
            <person name="Frigard R.A."/>
            <person name="Pippel M."/>
            <person name="Attardo G.M."/>
            <person name="Benoit J.B."/>
            <person name="Bornberg-Bauer E."/>
            <person name="Tobe S.S."/>
        </authorList>
    </citation>
    <scope>NUCLEOTIDE SEQUENCE</scope>
    <source>
        <strain evidence="15">Stay&amp;Tobe</strain>
    </source>
</reference>
<organism evidence="15 16">
    <name type="scientific">Diploptera punctata</name>
    <name type="common">Pacific beetle cockroach</name>
    <dbReference type="NCBI Taxonomy" id="6984"/>
    <lineage>
        <taxon>Eukaryota</taxon>
        <taxon>Metazoa</taxon>
        <taxon>Ecdysozoa</taxon>
        <taxon>Arthropoda</taxon>
        <taxon>Hexapoda</taxon>
        <taxon>Insecta</taxon>
        <taxon>Pterygota</taxon>
        <taxon>Neoptera</taxon>
        <taxon>Polyneoptera</taxon>
        <taxon>Dictyoptera</taxon>
        <taxon>Blattodea</taxon>
        <taxon>Blaberoidea</taxon>
        <taxon>Blaberidae</taxon>
        <taxon>Diplopterinae</taxon>
        <taxon>Diploptera</taxon>
    </lineage>
</organism>
<keyword evidence="16" id="KW-1185">Reference proteome</keyword>
<evidence type="ECO:0000259" key="12">
    <source>
        <dbReference type="PROSITE" id="PS50279"/>
    </source>
</evidence>
<dbReference type="InterPro" id="IPR002861">
    <property type="entry name" value="Reeler_dom"/>
</dbReference>
<dbReference type="SMART" id="SM00209">
    <property type="entry name" value="TSP1"/>
    <property type="match status" value="4"/>
</dbReference>
<dbReference type="EMBL" id="JASPKZ010003849">
    <property type="protein sequence ID" value="KAJ9592052.1"/>
    <property type="molecule type" value="Genomic_DNA"/>
</dbReference>
<dbReference type="InterPro" id="IPR051418">
    <property type="entry name" value="Spondin/Thrombospondin_T1"/>
</dbReference>
<dbReference type="PROSITE" id="PS50092">
    <property type="entry name" value="TSP1"/>
    <property type="match status" value="4"/>
</dbReference>
<dbReference type="Proteomes" id="UP001233999">
    <property type="component" value="Unassembled WGS sequence"/>
</dbReference>
<feature type="domain" description="Reelin" evidence="13">
    <location>
        <begin position="1"/>
        <end position="121"/>
    </location>
</feature>
<dbReference type="PRINTS" id="PR00759">
    <property type="entry name" value="BASICPTASE"/>
</dbReference>
<dbReference type="Pfam" id="PF06468">
    <property type="entry name" value="Spond_N"/>
    <property type="match status" value="1"/>
</dbReference>
<dbReference type="Pfam" id="PF00014">
    <property type="entry name" value="Kunitz_BPTI"/>
    <property type="match status" value="1"/>
</dbReference>
<dbReference type="AlphaFoldDB" id="A0AAD8A5D0"/>
<dbReference type="PROSITE" id="PS51019">
    <property type="entry name" value="REELIN"/>
    <property type="match status" value="1"/>
</dbReference>
<gene>
    <name evidence="15" type="ORF">L9F63_001431</name>
</gene>
<dbReference type="InterPro" id="IPR036383">
    <property type="entry name" value="TSP1_rpt_sf"/>
</dbReference>
<dbReference type="PROSITE" id="PS00280">
    <property type="entry name" value="BPTI_KUNITZ_1"/>
    <property type="match status" value="1"/>
</dbReference>
<dbReference type="SUPFAM" id="SSF82895">
    <property type="entry name" value="TSP-1 type 1 repeat"/>
    <property type="match status" value="4"/>
</dbReference>
<evidence type="ECO:0000256" key="9">
    <source>
        <dbReference type="ARBA" id="ARBA00023157"/>
    </source>
</evidence>
<evidence type="ECO:0000256" key="4">
    <source>
        <dbReference type="ARBA" id="ARBA00022530"/>
    </source>
</evidence>
<dbReference type="InterPro" id="IPR020901">
    <property type="entry name" value="Prtase_inh_Kunz-CS"/>
</dbReference>
<keyword evidence="4" id="KW-0272">Extracellular matrix</keyword>
<dbReference type="Gene3D" id="2.60.40.4060">
    <property type="entry name" value="Reeler domain"/>
    <property type="match status" value="1"/>
</dbReference>
<dbReference type="InterPro" id="IPR036880">
    <property type="entry name" value="Kunitz_BPTI_sf"/>
</dbReference>
<evidence type="ECO:0000256" key="3">
    <source>
        <dbReference type="ARBA" id="ARBA00022525"/>
    </source>
</evidence>
<reference evidence="15" key="2">
    <citation type="submission" date="2023-05" db="EMBL/GenBank/DDBJ databases">
        <authorList>
            <person name="Fouks B."/>
        </authorList>
    </citation>
    <scope>NUCLEOTIDE SEQUENCE</scope>
    <source>
        <strain evidence="15">Stay&amp;Tobe</strain>
        <tissue evidence="15">Testes</tissue>
    </source>
</reference>
<dbReference type="CDD" id="cd00109">
    <property type="entry name" value="Kunitz-type"/>
    <property type="match status" value="1"/>
</dbReference>
<dbReference type="InterPro" id="IPR000884">
    <property type="entry name" value="TSP1_rpt"/>
</dbReference>
<dbReference type="InterPro" id="IPR038678">
    <property type="entry name" value="Spondin_N_sf"/>
</dbReference>
<feature type="domain" description="BPTI/Kunitz inhibitor" evidence="12">
    <location>
        <begin position="551"/>
        <end position="601"/>
    </location>
</feature>
<dbReference type="GO" id="GO:0031012">
    <property type="term" value="C:extracellular matrix"/>
    <property type="evidence" value="ECO:0007669"/>
    <property type="project" value="TreeGrafter"/>
</dbReference>
<dbReference type="PROSITE" id="PS51020">
    <property type="entry name" value="SPONDIN"/>
    <property type="match status" value="1"/>
</dbReference>
<protein>
    <recommendedName>
        <fullName evidence="2">Spondin-1</fullName>
    </recommendedName>
    <alternativeName>
        <fullName evidence="11">F-spondin</fullName>
    </alternativeName>
</protein>
<evidence type="ECO:0000256" key="6">
    <source>
        <dbReference type="ARBA" id="ARBA00022729"/>
    </source>
</evidence>
<dbReference type="PROSITE" id="PS50279">
    <property type="entry name" value="BPTI_KUNITZ_2"/>
    <property type="match status" value="1"/>
</dbReference>
<sequence length="720" mass="81654">SLRGIKSGRYRPTFKRFMLVVQPSYSHNSYNIIGHRDVGSLSLIDDTLSKFSNDCPNTIIQTSSLTKSEIQMTWKAPPAGSGCVVFRATVVEDHDVWYMDDEGLSLILCEDERESYDSQPDEIEKCCACDDAMYEMVFEGIWSKHTHPQDFPSNKWETAFSDMIGASHSLEYHFWEYGDFASRGLRRLAQQGDTQELENEIMSHAQNVRTIIKARGLRYPNVTGKTYSVFRVDIQNHLMSIVSKIDPSPDWVVGVSGLNLCLKNCSWVQYKIINLYPWDVGSDSGISYNSLNSPTNPQQPISRITASFPNDPDSPFYDESGEEMKPLAQLHLMRQQLYEKPCNNDENDTVSEDLPVECMMTDWSQWSSCSESCGKGERYRQRSYINRKKARAMGCTEKLIQHGECYGRDPSCREELECEPMEWGPWGECSVTCGTGEETRTRHYRTRKEHRHCAGQPDSPELSETRECIGDDGDTCDETSQENDDCPQTEWSSWSPCSASCGKGKTVRILLSIEDGIEPSEECPQVNAIEEKDCFELPSCDIDEELYRELCLSPLKEGFCRRNNSRWYFDVDTKTCQNFIYKGCYGNKNNFLTLEDCENTCIRDSEEMLNDDGAMNGPIGGLWPASQIIDPKATYGLQDNDIPSYIFDSQAEPYTAVDGPVADCVVGRWSRWSTCSVSCGTGYKTRNREIVIHPRNGGVACPKVFKKKKCRKSCAPDGKK</sequence>
<evidence type="ECO:0000256" key="5">
    <source>
        <dbReference type="ARBA" id="ARBA00022723"/>
    </source>
</evidence>
<comment type="subcellular location">
    <subcellularLocation>
        <location evidence="1">Secreted</location>
        <location evidence="1">Extracellular space</location>
        <location evidence="1">Extracellular matrix</location>
    </subcellularLocation>
</comment>
<evidence type="ECO:0000259" key="14">
    <source>
        <dbReference type="PROSITE" id="PS51020"/>
    </source>
</evidence>
<dbReference type="FunFam" id="2.20.100.10:FF:000134">
    <property type="entry name" value="Uncharacterized protein"/>
    <property type="match status" value="1"/>
</dbReference>
<keyword evidence="5" id="KW-0479">Metal-binding</keyword>
<dbReference type="PANTHER" id="PTHR11311">
    <property type="entry name" value="SPONDIN"/>
    <property type="match status" value="1"/>
</dbReference>
<dbReference type="Pfam" id="PF00090">
    <property type="entry name" value="TSP_1"/>
    <property type="match status" value="3"/>
</dbReference>
<dbReference type="Gene3D" id="4.10.410.10">
    <property type="entry name" value="Pancreatic trypsin inhibitor Kunitz domain"/>
    <property type="match status" value="1"/>
</dbReference>
<keyword evidence="7" id="KW-0677">Repeat</keyword>
<dbReference type="Pfam" id="PF19028">
    <property type="entry name" value="TSP1_spondin"/>
    <property type="match status" value="1"/>
</dbReference>
<comment type="caution">
    <text evidence="15">The sequence shown here is derived from an EMBL/GenBank/DDBJ whole genome shotgun (WGS) entry which is preliminary data.</text>
</comment>
<evidence type="ECO:0000259" key="13">
    <source>
        <dbReference type="PROSITE" id="PS51019"/>
    </source>
</evidence>
<evidence type="ECO:0000256" key="7">
    <source>
        <dbReference type="ARBA" id="ARBA00022737"/>
    </source>
</evidence>
<feature type="domain" description="Spondin" evidence="14">
    <location>
        <begin position="122"/>
        <end position="312"/>
    </location>
</feature>
<proteinExistence type="predicted"/>
<evidence type="ECO:0000256" key="2">
    <source>
        <dbReference type="ARBA" id="ARBA00019594"/>
    </source>
</evidence>
<evidence type="ECO:0000256" key="1">
    <source>
        <dbReference type="ARBA" id="ARBA00004498"/>
    </source>
</evidence>
<keyword evidence="3" id="KW-0964">Secreted</keyword>
<dbReference type="SMART" id="SM00131">
    <property type="entry name" value="KU"/>
    <property type="match status" value="1"/>
</dbReference>
<keyword evidence="10" id="KW-0325">Glycoprotein</keyword>
<evidence type="ECO:0000256" key="10">
    <source>
        <dbReference type="ARBA" id="ARBA00023180"/>
    </source>
</evidence>
<keyword evidence="9" id="KW-1015">Disulfide bond</keyword>
<dbReference type="InterPro" id="IPR044004">
    <property type="entry name" value="TSP1_spondin_dom"/>
</dbReference>
<name>A0AAD8A5D0_DIPPU</name>
<dbReference type="PANTHER" id="PTHR11311:SF16">
    <property type="entry name" value="SPONDIN-1"/>
    <property type="match status" value="1"/>
</dbReference>
<dbReference type="GO" id="GO:0007155">
    <property type="term" value="P:cell adhesion"/>
    <property type="evidence" value="ECO:0007669"/>
    <property type="project" value="UniProtKB-KW"/>
</dbReference>
<dbReference type="InterPro" id="IPR002223">
    <property type="entry name" value="Kunitz_BPTI"/>
</dbReference>
<keyword evidence="8" id="KW-0130">Cell adhesion</keyword>
<dbReference type="CDD" id="cd08544">
    <property type="entry name" value="Reeler"/>
    <property type="match status" value="1"/>
</dbReference>
<dbReference type="Gene3D" id="2.20.100.10">
    <property type="entry name" value="Thrombospondin type-1 (TSP1) repeat"/>
    <property type="match status" value="4"/>
</dbReference>
<evidence type="ECO:0000313" key="15">
    <source>
        <dbReference type="EMBL" id="KAJ9592052.1"/>
    </source>
</evidence>
<dbReference type="Gene3D" id="2.60.40.2130">
    <property type="entry name" value="F-spondin domain"/>
    <property type="match status" value="1"/>
</dbReference>
<dbReference type="NCBIfam" id="NF038123">
    <property type="entry name" value="NF038123_dom"/>
    <property type="match status" value="1"/>
</dbReference>
<dbReference type="InterPro" id="IPR042307">
    <property type="entry name" value="Reeler_sf"/>
</dbReference>
<evidence type="ECO:0000313" key="16">
    <source>
        <dbReference type="Proteomes" id="UP001233999"/>
    </source>
</evidence>
<keyword evidence="6" id="KW-0732">Signal</keyword>
<dbReference type="FunFam" id="2.60.40.2130:FF:000002">
    <property type="entry name" value="Putative Spondin-1"/>
    <property type="match status" value="1"/>
</dbReference>
<dbReference type="Pfam" id="PF02014">
    <property type="entry name" value="Reeler"/>
    <property type="match status" value="1"/>
</dbReference>
<dbReference type="GO" id="GO:0046872">
    <property type="term" value="F:metal ion binding"/>
    <property type="evidence" value="ECO:0007669"/>
    <property type="project" value="UniProtKB-KW"/>
</dbReference>
<dbReference type="GO" id="GO:0004867">
    <property type="term" value="F:serine-type endopeptidase inhibitor activity"/>
    <property type="evidence" value="ECO:0007669"/>
    <property type="project" value="InterPro"/>
</dbReference>
<evidence type="ECO:0000256" key="11">
    <source>
        <dbReference type="ARBA" id="ARBA00030964"/>
    </source>
</evidence>
<evidence type="ECO:0000256" key="8">
    <source>
        <dbReference type="ARBA" id="ARBA00022889"/>
    </source>
</evidence>
<feature type="non-terminal residue" evidence="15">
    <location>
        <position position="720"/>
    </location>
</feature>
<accession>A0AAD8A5D0</accession>
<dbReference type="SUPFAM" id="SSF57362">
    <property type="entry name" value="BPTI-like"/>
    <property type="match status" value="1"/>
</dbReference>